<keyword evidence="1" id="KW-0732">Signal</keyword>
<dbReference type="NCBIfam" id="TIGR02595">
    <property type="entry name" value="PEP_CTERM"/>
    <property type="match status" value="1"/>
</dbReference>
<name>L7CHY7_RHOBT</name>
<feature type="chain" id="PRO_5003972487" description="Ice-binding protein C-terminal domain-containing protein" evidence="1">
    <location>
        <begin position="21"/>
        <end position="296"/>
    </location>
</feature>
<reference evidence="3 4" key="1">
    <citation type="journal article" date="2013" name="Mar. Genomics">
        <title>Expression of sulfatases in Rhodopirellula baltica and the diversity of sulfatases in the genus Rhodopirellula.</title>
        <authorList>
            <person name="Wegner C.E."/>
            <person name="Richter-Heitmann T."/>
            <person name="Klindworth A."/>
            <person name="Klockow C."/>
            <person name="Richter M."/>
            <person name="Achstetter T."/>
            <person name="Glockner F.O."/>
            <person name="Harder J."/>
        </authorList>
    </citation>
    <scope>NUCLEOTIDE SEQUENCE [LARGE SCALE GENOMIC DNA]</scope>
    <source>
        <strain evidence="3 4">SWK14</strain>
    </source>
</reference>
<proteinExistence type="predicted"/>
<sequence>MKSKYLFLVVGILVALPSVAKSAVVGGASSSEFARIDLTLSLLAGGVVTDADASTFNNSASAPAPYSVSPSVASQSLSANVIATSPDTVSISSGAITSELNSDVDMLPGSRVASSQQVISNLNFALGEVPVAGLNDVISITADTMTVSSSVSGNFNALSSTGAMNVENLAISVGGAAIDLTGIVDANGDIAVNTLVPLVGTLAGVSLVLNEQSTTGNGIEELGLQTSAISLRIDAVAISDGVATVGDLSGITYVGRTNASLNASAVPEPSSLAILGIASLGGVIWKRRHRPVSTEF</sequence>
<dbReference type="AlphaFoldDB" id="L7CHY7"/>
<dbReference type="EMBL" id="AMWG01000069">
    <property type="protein sequence ID" value="ELP33247.1"/>
    <property type="molecule type" value="Genomic_DNA"/>
</dbReference>
<evidence type="ECO:0000313" key="3">
    <source>
        <dbReference type="EMBL" id="ELP33247.1"/>
    </source>
</evidence>
<organism evidence="3 4">
    <name type="scientific">Rhodopirellula baltica SWK14</name>
    <dbReference type="NCBI Taxonomy" id="993516"/>
    <lineage>
        <taxon>Bacteria</taxon>
        <taxon>Pseudomonadati</taxon>
        <taxon>Planctomycetota</taxon>
        <taxon>Planctomycetia</taxon>
        <taxon>Pirellulales</taxon>
        <taxon>Pirellulaceae</taxon>
        <taxon>Rhodopirellula</taxon>
    </lineage>
</organism>
<dbReference type="Proteomes" id="UP000010959">
    <property type="component" value="Unassembled WGS sequence"/>
</dbReference>
<feature type="signal peptide" evidence="1">
    <location>
        <begin position="1"/>
        <end position="20"/>
    </location>
</feature>
<evidence type="ECO:0000256" key="1">
    <source>
        <dbReference type="SAM" id="SignalP"/>
    </source>
</evidence>
<evidence type="ECO:0000259" key="2">
    <source>
        <dbReference type="Pfam" id="PF07589"/>
    </source>
</evidence>
<dbReference type="Pfam" id="PF07589">
    <property type="entry name" value="PEP-CTERM"/>
    <property type="match status" value="1"/>
</dbReference>
<protein>
    <recommendedName>
        <fullName evidence="2">Ice-binding protein C-terminal domain-containing protein</fullName>
    </recommendedName>
</protein>
<dbReference type="InterPro" id="IPR013424">
    <property type="entry name" value="Ice-binding_C"/>
</dbReference>
<evidence type="ECO:0000313" key="4">
    <source>
        <dbReference type="Proteomes" id="UP000010959"/>
    </source>
</evidence>
<gene>
    <name evidence="3" type="ORF">RBSWK_02814</name>
</gene>
<feature type="domain" description="Ice-binding protein C-terminal" evidence="2">
    <location>
        <begin position="265"/>
        <end position="288"/>
    </location>
</feature>
<comment type="caution">
    <text evidence="3">The sequence shown here is derived from an EMBL/GenBank/DDBJ whole genome shotgun (WGS) entry which is preliminary data.</text>
</comment>
<accession>L7CHY7</accession>
<dbReference type="PATRIC" id="fig|993516.3.peg.2991"/>